<keyword evidence="1" id="KW-0812">Transmembrane</keyword>
<reference evidence="2" key="1">
    <citation type="submission" date="2020-06" db="EMBL/GenBank/DDBJ databases">
        <title>WGS assembly of Ceratodon purpureus strain R40.</title>
        <authorList>
            <person name="Carey S.B."/>
            <person name="Jenkins J."/>
            <person name="Shu S."/>
            <person name="Lovell J.T."/>
            <person name="Sreedasyam A."/>
            <person name="Maumus F."/>
            <person name="Tiley G.P."/>
            <person name="Fernandez-Pozo N."/>
            <person name="Barry K."/>
            <person name="Chen C."/>
            <person name="Wang M."/>
            <person name="Lipzen A."/>
            <person name="Daum C."/>
            <person name="Saski C.A."/>
            <person name="Payton A.C."/>
            <person name="Mcbreen J.C."/>
            <person name="Conrad R.E."/>
            <person name="Kollar L.M."/>
            <person name="Olsson S."/>
            <person name="Huttunen S."/>
            <person name="Landis J.B."/>
            <person name="Wickett N.J."/>
            <person name="Johnson M.G."/>
            <person name="Rensing S.A."/>
            <person name="Grimwood J."/>
            <person name="Schmutz J."/>
            <person name="Mcdaniel S.F."/>
        </authorList>
    </citation>
    <scope>NUCLEOTIDE SEQUENCE</scope>
    <source>
        <strain evidence="2">R40</strain>
    </source>
</reference>
<protein>
    <submittedName>
        <fullName evidence="2">Uncharacterized protein</fullName>
    </submittedName>
</protein>
<organism evidence="2 3">
    <name type="scientific">Ceratodon purpureus</name>
    <name type="common">Fire moss</name>
    <name type="synonym">Dicranum purpureum</name>
    <dbReference type="NCBI Taxonomy" id="3225"/>
    <lineage>
        <taxon>Eukaryota</taxon>
        <taxon>Viridiplantae</taxon>
        <taxon>Streptophyta</taxon>
        <taxon>Embryophyta</taxon>
        <taxon>Bryophyta</taxon>
        <taxon>Bryophytina</taxon>
        <taxon>Bryopsida</taxon>
        <taxon>Dicranidae</taxon>
        <taxon>Pseudoditrichales</taxon>
        <taxon>Ditrichaceae</taxon>
        <taxon>Ceratodon</taxon>
    </lineage>
</organism>
<evidence type="ECO:0000256" key="1">
    <source>
        <dbReference type="SAM" id="Phobius"/>
    </source>
</evidence>
<dbReference type="AlphaFoldDB" id="A0A8T0H2X2"/>
<gene>
    <name evidence="2" type="ORF">KC19_8G162800</name>
</gene>
<dbReference type="Proteomes" id="UP000822688">
    <property type="component" value="Chromosome 8"/>
</dbReference>
<keyword evidence="1" id="KW-0472">Membrane</keyword>
<sequence>MQHILSSCALRACSMESLLMRTSLPISRQSFASHSLKGIRKLQEGHRIGADRVVVRARRDGGEEDVTGRFGFGVSEDEGDVGGKRRPLWQRAWGFGGRSLGFGERWQVDPRGQRELEEFDLFLEGKGLDFQWKDVLEPSVENVLALVLTGLFLYAVVLIGWQLLLVAAAITLSALKYAVIAAVVVGVLIFFI</sequence>
<dbReference type="PANTHER" id="PTHR36789:SF1">
    <property type="entry name" value="TRANSMEMBRANE PROTEIN"/>
    <property type="match status" value="1"/>
</dbReference>
<feature type="transmembrane region" description="Helical" evidence="1">
    <location>
        <begin position="170"/>
        <end position="191"/>
    </location>
</feature>
<proteinExistence type="predicted"/>
<dbReference type="EMBL" id="CM026429">
    <property type="protein sequence ID" value="KAG0565085.1"/>
    <property type="molecule type" value="Genomic_DNA"/>
</dbReference>
<keyword evidence="3" id="KW-1185">Reference proteome</keyword>
<evidence type="ECO:0000313" key="2">
    <source>
        <dbReference type="EMBL" id="KAG0565085.1"/>
    </source>
</evidence>
<accession>A0A8T0H2X2</accession>
<dbReference type="PANTHER" id="PTHR36789">
    <property type="entry name" value="TRANSMEMBRANE PROTEIN"/>
    <property type="match status" value="1"/>
</dbReference>
<feature type="transmembrane region" description="Helical" evidence="1">
    <location>
        <begin position="143"/>
        <end position="164"/>
    </location>
</feature>
<comment type="caution">
    <text evidence="2">The sequence shown here is derived from an EMBL/GenBank/DDBJ whole genome shotgun (WGS) entry which is preliminary data.</text>
</comment>
<evidence type="ECO:0000313" key="3">
    <source>
        <dbReference type="Proteomes" id="UP000822688"/>
    </source>
</evidence>
<keyword evidence="1" id="KW-1133">Transmembrane helix</keyword>
<name>A0A8T0H2X2_CERPU</name>